<dbReference type="InterPro" id="IPR006384">
    <property type="entry name" value="HAD_hydro_PyrdxlP_Pase-like"/>
</dbReference>
<comment type="caution">
    <text evidence="2">The sequence shown here is derived from an EMBL/GenBank/DDBJ whole genome shotgun (WGS) entry which is preliminary data.</text>
</comment>
<accession>A0A4T0WUJ0</accession>
<keyword evidence="1" id="KW-0378">Hydrolase</keyword>
<dbReference type="InterPro" id="IPR050849">
    <property type="entry name" value="HAD-like_hydrolase_phosphatase"/>
</dbReference>
<reference evidence="2 3" key="1">
    <citation type="journal article" date="2019" name="Front. Genet.">
        <title>Whole-Genome Sequencing of the Opportunistic Yeast Pathogen Candida inconspicua Uncovers Its Hybrid Origin.</title>
        <authorList>
            <person name="Mixao V."/>
            <person name="Hansen A.P."/>
            <person name="Saus E."/>
            <person name="Boekhout T."/>
            <person name="Lass-Florl C."/>
            <person name="Gabaldon T."/>
        </authorList>
    </citation>
    <scope>NUCLEOTIDE SEQUENCE [LARGE SCALE GENOMIC DNA]</scope>
    <source>
        <strain evidence="2 3">CBS 180</strain>
    </source>
</reference>
<dbReference type="Pfam" id="PF12710">
    <property type="entry name" value="HAD"/>
    <property type="match status" value="1"/>
</dbReference>
<dbReference type="PANTHER" id="PTHR28181">
    <property type="entry name" value="UPF0655 PROTEIN YCR015C"/>
    <property type="match status" value="1"/>
</dbReference>
<dbReference type="NCBIfam" id="TIGR01489">
    <property type="entry name" value="DKMTPPase-SF"/>
    <property type="match status" value="1"/>
</dbReference>
<dbReference type="InterPro" id="IPR036412">
    <property type="entry name" value="HAD-like_sf"/>
</dbReference>
<sequence length="238" mass="26656">MAADTKPEHPAILFTDWDGTVTLQDSNDMLTDNLGMGYDARMVLDAGIRDGSLTFRDAFEQMLSSVSDKGYPLDKCIEYLLQNVKLDPGFKETVQWCHSMNIPVIVVSSGLDVVIKALLENLITEPELRSFIEIHANHVDVDESTNTWKIKYKDNSSFGHDKNQTILNVTVHPKYSNFAEGKRFYCGDGVSDISASRSCDLLFAKKGCALVDICKKDGINYVEFESFKDILANIKKLI</sequence>
<dbReference type="Proteomes" id="UP000307173">
    <property type="component" value="Unassembled WGS sequence"/>
</dbReference>
<dbReference type="PANTHER" id="PTHR28181:SF2">
    <property type="entry name" value="PHOSPHORIC MONOESTER HYDROLASE"/>
    <property type="match status" value="1"/>
</dbReference>
<dbReference type="AlphaFoldDB" id="A0A4T0WUJ0"/>
<name>A0A4T0WUJ0_9ASCO</name>
<dbReference type="STRING" id="52247.A0A4T0WUJ0"/>
<evidence type="ECO:0000313" key="2">
    <source>
        <dbReference type="EMBL" id="TID13161.1"/>
    </source>
</evidence>
<dbReference type="SUPFAM" id="SSF56784">
    <property type="entry name" value="HAD-like"/>
    <property type="match status" value="1"/>
</dbReference>
<organism evidence="2 3">
    <name type="scientific">Pichia inconspicua</name>
    <dbReference type="NCBI Taxonomy" id="52247"/>
    <lineage>
        <taxon>Eukaryota</taxon>
        <taxon>Fungi</taxon>
        <taxon>Dikarya</taxon>
        <taxon>Ascomycota</taxon>
        <taxon>Saccharomycotina</taxon>
        <taxon>Pichiomycetes</taxon>
        <taxon>Pichiales</taxon>
        <taxon>Pichiaceae</taxon>
        <taxon>Pichia</taxon>
    </lineage>
</organism>
<dbReference type="OrthoDB" id="10014216at2759"/>
<proteinExistence type="predicted"/>
<evidence type="ECO:0000256" key="1">
    <source>
        <dbReference type="ARBA" id="ARBA00022801"/>
    </source>
</evidence>
<evidence type="ECO:0000313" key="3">
    <source>
        <dbReference type="Proteomes" id="UP000307173"/>
    </source>
</evidence>
<protein>
    <submittedName>
        <fullName evidence="2">Uncharacterized protein</fullName>
    </submittedName>
</protein>
<dbReference type="Gene3D" id="3.90.1470.20">
    <property type="match status" value="1"/>
</dbReference>
<keyword evidence="3" id="KW-1185">Reference proteome</keyword>
<dbReference type="Gene3D" id="3.40.50.1000">
    <property type="entry name" value="HAD superfamily/HAD-like"/>
    <property type="match status" value="1"/>
</dbReference>
<gene>
    <name evidence="2" type="ORF">CANINC_005017</name>
</gene>
<dbReference type="GO" id="GO:0016791">
    <property type="term" value="F:phosphatase activity"/>
    <property type="evidence" value="ECO:0007669"/>
    <property type="project" value="InterPro"/>
</dbReference>
<dbReference type="InterPro" id="IPR023214">
    <property type="entry name" value="HAD_sf"/>
</dbReference>
<dbReference type="NCBIfam" id="TIGR01488">
    <property type="entry name" value="HAD-SF-IB"/>
    <property type="match status" value="1"/>
</dbReference>
<dbReference type="EMBL" id="SELW01000681">
    <property type="protein sequence ID" value="TID13161.1"/>
    <property type="molecule type" value="Genomic_DNA"/>
</dbReference>